<feature type="domain" description="PAC" evidence="18">
    <location>
        <begin position="107"/>
        <end position="161"/>
    </location>
</feature>
<accession>A0ABR6N0Y9</accession>
<evidence type="ECO:0000256" key="16">
    <source>
        <dbReference type="SAM" id="Coils"/>
    </source>
</evidence>
<evidence type="ECO:0000256" key="5">
    <source>
        <dbReference type="ARBA" id="ARBA00022606"/>
    </source>
</evidence>
<dbReference type="PANTHER" id="PTHR41523:SF7">
    <property type="entry name" value="HISTIDINE KINASE"/>
    <property type="match status" value="1"/>
</dbReference>
<comment type="caution">
    <text evidence="19">The sequence shown here is derived from an EMBL/GenBank/DDBJ whole genome shotgun (WGS) entry which is preliminary data.</text>
</comment>
<dbReference type="InterPro" id="IPR013655">
    <property type="entry name" value="PAS_fold_3"/>
</dbReference>
<evidence type="ECO:0000256" key="4">
    <source>
        <dbReference type="ARBA" id="ARBA00022553"/>
    </source>
</evidence>
<dbReference type="Gene3D" id="3.30.565.10">
    <property type="entry name" value="Histidine kinase-like ATPase, C-terminal domain"/>
    <property type="match status" value="1"/>
</dbReference>
<evidence type="ECO:0000256" key="11">
    <source>
        <dbReference type="ARBA" id="ARBA00022777"/>
    </source>
</evidence>
<comment type="catalytic activity">
    <reaction evidence="1">
        <text>ATP + protein L-histidine = ADP + protein N-phospho-L-histidine.</text>
        <dbReference type="EC" id="2.7.13.3"/>
    </reaction>
</comment>
<evidence type="ECO:0000313" key="20">
    <source>
        <dbReference type="Proteomes" id="UP000560131"/>
    </source>
</evidence>
<keyword evidence="10" id="KW-0547">Nucleotide-binding</keyword>
<dbReference type="RefSeq" id="WP_184032367.1">
    <property type="nucleotide sequence ID" value="NZ_BAABAR010000002.1"/>
</dbReference>
<evidence type="ECO:0000256" key="15">
    <source>
        <dbReference type="ARBA" id="ARBA00023170"/>
    </source>
</evidence>
<keyword evidence="8" id="KW-0808">Transferase</keyword>
<dbReference type="Pfam" id="PF07536">
    <property type="entry name" value="HWE_HK"/>
    <property type="match status" value="1"/>
</dbReference>
<dbReference type="NCBIfam" id="TIGR00229">
    <property type="entry name" value="sensory_box"/>
    <property type="match status" value="2"/>
</dbReference>
<evidence type="ECO:0000313" key="19">
    <source>
        <dbReference type="EMBL" id="MBB5724194.1"/>
    </source>
</evidence>
<evidence type="ECO:0000256" key="9">
    <source>
        <dbReference type="ARBA" id="ARBA00022737"/>
    </source>
</evidence>
<evidence type="ECO:0000256" key="3">
    <source>
        <dbReference type="ARBA" id="ARBA00022543"/>
    </source>
</evidence>
<keyword evidence="5" id="KW-0716">Sensory transduction</keyword>
<keyword evidence="16" id="KW-0175">Coiled coil</keyword>
<keyword evidence="3" id="KW-0600">Photoreceptor protein</keyword>
<evidence type="ECO:0000259" key="18">
    <source>
        <dbReference type="PROSITE" id="PS50113"/>
    </source>
</evidence>
<evidence type="ECO:0000256" key="10">
    <source>
        <dbReference type="ARBA" id="ARBA00022741"/>
    </source>
</evidence>
<keyword evidence="12" id="KW-0067">ATP-binding</keyword>
<dbReference type="InterPro" id="IPR036890">
    <property type="entry name" value="HATPase_C_sf"/>
</dbReference>
<dbReference type="InterPro" id="IPR035965">
    <property type="entry name" value="PAS-like_dom_sf"/>
</dbReference>
<dbReference type="EC" id="2.7.13.3" evidence="2"/>
<feature type="coiled-coil region" evidence="16">
    <location>
        <begin position="149"/>
        <end position="176"/>
    </location>
</feature>
<evidence type="ECO:0000256" key="1">
    <source>
        <dbReference type="ARBA" id="ARBA00000085"/>
    </source>
</evidence>
<reference evidence="19 20" key="1">
    <citation type="submission" date="2020-08" db="EMBL/GenBank/DDBJ databases">
        <title>Genomic Encyclopedia of Type Strains, Phase IV (KMG-IV): sequencing the most valuable type-strain genomes for metagenomic binning, comparative biology and taxonomic classification.</title>
        <authorList>
            <person name="Goeker M."/>
        </authorList>
    </citation>
    <scope>NUCLEOTIDE SEQUENCE [LARGE SCALE GENOMIC DNA]</scope>
    <source>
        <strain evidence="19 20">DSM 101535</strain>
    </source>
</reference>
<dbReference type="SUPFAM" id="SSF55785">
    <property type="entry name" value="PYP-like sensor domain (PAS domain)"/>
    <property type="match status" value="2"/>
</dbReference>
<keyword evidence="13" id="KW-0157">Chromophore</keyword>
<dbReference type="Pfam" id="PF08447">
    <property type="entry name" value="PAS_3"/>
    <property type="match status" value="1"/>
</dbReference>
<dbReference type="EMBL" id="JACIJN010000001">
    <property type="protein sequence ID" value="MBB5724194.1"/>
    <property type="molecule type" value="Genomic_DNA"/>
</dbReference>
<dbReference type="SMART" id="SM00086">
    <property type="entry name" value="PAC"/>
    <property type="match status" value="2"/>
</dbReference>
<dbReference type="SMART" id="SM00091">
    <property type="entry name" value="PAS"/>
    <property type="match status" value="2"/>
</dbReference>
<evidence type="ECO:0000256" key="7">
    <source>
        <dbReference type="ARBA" id="ARBA00022643"/>
    </source>
</evidence>
<keyword evidence="7" id="KW-0288">FMN</keyword>
<proteinExistence type="predicted"/>
<feature type="domain" description="PAS" evidence="17">
    <location>
        <begin position="60"/>
        <end position="82"/>
    </location>
</feature>
<evidence type="ECO:0000256" key="2">
    <source>
        <dbReference type="ARBA" id="ARBA00012438"/>
    </source>
</evidence>
<evidence type="ECO:0000259" key="17">
    <source>
        <dbReference type="PROSITE" id="PS50112"/>
    </source>
</evidence>
<keyword evidence="15" id="KW-0675">Receptor</keyword>
<evidence type="ECO:0000256" key="6">
    <source>
        <dbReference type="ARBA" id="ARBA00022630"/>
    </source>
</evidence>
<protein>
    <recommendedName>
        <fullName evidence="2">histidine kinase</fullName>
        <ecNumber evidence="2">2.7.13.3</ecNumber>
    </recommendedName>
</protein>
<evidence type="ECO:0000256" key="13">
    <source>
        <dbReference type="ARBA" id="ARBA00022991"/>
    </source>
</evidence>
<feature type="domain" description="PAC" evidence="18">
    <location>
        <begin position="254"/>
        <end position="306"/>
    </location>
</feature>
<evidence type="ECO:0000256" key="8">
    <source>
        <dbReference type="ARBA" id="ARBA00022679"/>
    </source>
</evidence>
<keyword evidence="4" id="KW-0597">Phosphoprotein</keyword>
<dbReference type="InterPro" id="IPR000700">
    <property type="entry name" value="PAS-assoc_C"/>
</dbReference>
<keyword evidence="14" id="KW-0843">Virulence</keyword>
<gene>
    <name evidence="19" type="ORF">FHS97_000094</name>
</gene>
<evidence type="ECO:0000256" key="14">
    <source>
        <dbReference type="ARBA" id="ARBA00023026"/>
    </source>
</evidence>
<keyword evidence="20" id="KW-1185">Reference proteome</keyword>
<dbReference type="InterPro" id="IPR001610">
    <property type="entry name" value="PAC"/>
</dbReference>
<name>A0ABR6N0Y9_9SPHN</name>
<organism evidence="19 20">
    <name type="scientific">Sphingomonas endophytica</name>
    <dbReference type="NCBI Taxonomy" id="869719"/>
    <lineage>
        <taxon>Bacteria</taxon>
        <taxon>Pseudomonadati</taxon>
        <taxon>Pseudomonadota</taxon>
        <taxon>Alphaproteobacteria</taxon>
        <taxon>Sphingomonadales</taxon>
        <taxon>Sphingomonadaceae</taxon>
        <taxon>Sphingomonas</taxon>
    </lineage>
</organism>
<dbReference type="PROSITE" id="PS50113">
    <property type="entry name" value="PAC"/>
    <property type="match status" value="2"/>
</dbReference>
<evidence type="ECO:0000256" key="12">
    <source>
        <dbReference type="ARBA" id="ARBA00022840"/>
    </source>
</evidence>
<dbReference type="SMART" id="SM00911">
    <property type="entry name" value="HWE_HK"/>
    <property type="match status" value="1"/>
</dbReference>
<keyword evidence="6" id="KW-0285">Flavoprotein</keyword>
<keyword evidence="9" id="KW-0677">Repeat</keyword>
<sequence length="496" mass="54187">MDRSPLAPTPVAPFCPSPEISAAVAAFARGLDPSDPFLAAVTHSTTPMVVSDPRLPDHPLVFVNQAFEALTGFPAVEVIGRNCRFMQGPLTEDADIQRLRDAIARRERIDIDLLNHRRDGTPFWNRLMVAPVFDADGALRYFVATQLDVTIERHRLRQLQDDRDALTAEVARREAALAEREARLAMALKAGALGTWSVALPDLDVTVSDACLANFGRAPGEPFNFKDFERSLHPEDYQRVQAALADTLDRGTPYDIEYRVMTPAGEQRWLHVQGALQRRADGTPLVLSGFSSDISERKFAEEHRAVLARELTHRVKNTLATVGAVVSQTLRDASSLADGRRAVAGRIASLGTAHELLVRDEVEGAAINEIVERVLAPFIDTGGSRFSIEGPSIRLSPDITLALSMALHELATNAIKYGALSVPEGSVQIRWALAGSAAERRFRFSWIERDGPPVVAPTRIGFGTRMIERVLSGHVSGAAAMSYPPEGARFEIEAPV</sequence>
<dbReference type="CDD" id="cd00130">
    <property type="entry name" value="PAS"/>
    <property type="match status" value="2"/>
</dbReference>
<dbReference type="Proteomes" id="UP000560131">
    <property type="component" value="Unassembled WGS sequence"/>
</dbReference>
<dbReference type="PANTHER" id="PTHR41523">
    <property type="entry name" value="TWO-COMPONENT SYSTEM SENSOR PROTEIN"/>
    <property type="match status" value="1"/>
</dbReference>
<dbReference type="SUPFAM" id="SSF55874">
    <property type="entry name" value="ATPase domain of HSP90 chaperone/DNA topoisomerase II/histidine kinase"/>
    <property type="match status" value="1"/>
</dbReference>
<keyword evidence="11" id="KW-0418">Kinase</keyword>
<dbReference type="InterPro" id="IPR011102">
    <property type="entry name" value="Sig_transdc_His_kinase_HWE"/>
</dbReference>
<dbReference type="PROSITE" id="PS50112">
    <property type="entry name" value="PAS"/>
    <property type="match status" value="1"/>
</dbReference>
<dbReference type="Pfam" id="PF13426">
    <property type="entry name" value="PAS_9"/>
    <property type="match status" value="1"/>
</dbReference>
<dbReference type="Gene3D" id="3.30.450.20">
    <property type="entry name" value="PAS domain"/>
    <property type="match status" value="2"/>
</dbReference>
<dbReference type="InterPro" id="IPR000014">
    <property type="entry name" value="PAS"/>
</dbReference>